<evidence type="ECO:0000313" key="2">
    <source>
        <dbReference type="Proteomes" id="UP000620559"/>
    </source>
</evidence>
<name>A0A8J7F3U6_9CYAN</name>
<accession>A0A8J7F3U6</accession>
<sequence>MKILNIVNRKRESLAKVTWETPNRVSVEISEATDEDTQSALQEFIDECCSNGVNLRTGKQMEQDGKTILVDEKIQVTTSDERFLSALSDAVSRNSFGEQKARVFGLLQEQQAK</sequence>
<organism evidence="1 2">
    <name type="scientific">Plectonema cf. radiosum LEGE 06105</name>
    <dbReference type="NCBI Taxonomy" id="945769"/>
    <lineage>
        <taxon>Bacteria</taxon>
        <taxon>Bacillati</taxon>
        <taxon>Cyanobacteriota</taxon>
        <taxon>Cyanophyceae</taxon>
        <taxon>Oscillatoriophycideae</taxon>
        <taxon>Oscillatoriales</taxon>
        <taxon>Microcoleaceae</taxon>
        <taxon>Plectonema</taxon>
    </lineage>
</organism>
<dbReference type="AlphaFoldDB" id="A0A8J7F3U6"/>
<gene>
    <name evidence="1" type="ORF">IQ247_08980</name>
</gene>
<keyword evidence="2" id="KW-1185">Reference proteome</keyword>
<dbReference type="Proteomes" id="UP000620559">
    <property type="component" value="Unassembled WGS sequence"/>
</dbReference>
<dbReference type="RefSeq" id="WP_193919119.1">
    <property type="nucleotide sequence ID" value="NZ_JADEWL010000020.1"/>
</dbReference>
<proteinExistence type="predicted"/>
<reference evidence="1" key="1">
    <citation type="submission" date="2020-10" db="EMBL/GenBank/DDBJ databases">
        <authorList>
            <person name="Castelo-Branco R."/>
            <person name="Eusebio N."/>
            <person name="Adriana R."/>
            <person name="Vieira A."/>
            <person name="Brugerolle De Fraissinette N."/>
            <person name="Rezende De Castro R."/>
            <person name="Schneider M.P."/>
            <person name="Vasconcelos V."/>
            <person name="Leao P.N."/>
        </authorList>
    </citation>
    <scope>NUCLEOTIDE SEQUENCE</scope>
    <source>
        <strain evidence="1">LEGE 06105</strain>
    </source>
</reference>
<protein>
    <submittedName>
        <fullName evidence="1">Uncharacterized protein</fullName>
    </submittedName>
</protein>
<comment type="caution">
    <text evidence="1">The sequence shown here is derived from an EMBL/GenBank/DDBJ whole genome shotgun (WGS) entry which is preliminary data.</text>
</comment>
<dbReference type="EMBL" id="JADEWL010000020">
    <property type="protein sequence ID" value="MBE9212825.1"/>
    <property type="molecule type" value="Genomic_DNA"/>
</dbReference>
<evidence type="ECO:0000313" key="1">
    <source>
        <dbReference type="EMBL" id="MBE9212825.1"/>
    </source>
</evidence>